<sequence length="190" mass="21071">MTAAASTLVTRDPARATGGHLSSPTVSATLDLSSSLMQGDQLVVDPDCTWSFRFQSPPKGPSEEFQKCEISVTQRYPPGESPWYYGCYGQSSKNGSQAEDVADVVLRRVLVRARREAWCGIIELGRETWRYVGRESGVYVIVERLDWSPEDVDVESMASGQAEPDNDEDSDVDTADEILGWGRRKRAETM</sequence>
<evidence type="ECO:0000313" key="3">
    <source>
        <dbReference type="Proteomes" id="UP000279259"/>
    </source>
</evidence>
<comment type="caution">
    <text evidence="2">The sequence shown here is derived from an EMBL/GenBank/DDBJ whole genome shotgun (WGS) entry which is preliminary data.</text>
</comment>
<feature type="region of interest" description="Disordered" evidence="1">
    <location>
        <begin position="153"/>
        <end position="190"/>
    </location>
</feature>
<evidence type="ECO:0000256" key="1">
    <source>
        <dbReference type="SAM" id="MobiDB-lite"/>
    </source>
</evidence>
<dbReference type="EMBL" id="RSCD01000007">
    <property type="protein sequence ID" value="RSH92008.1"/>
    <property type="molecule type" value="Genomic_DNA"/>
</dbReference>
<proteinExistence type="predicted"/>
<feature type="compositionally biased region" description="Acidic residues" evidence="1">
    <location>
        <begin position="164"/>
        <end position="176"/>
    </location>
</feature>
<gene>
    <name evidence="2" type="ORF">EHS25_009379</name>
</gene>
<feature type="region of interest" description="Disordered" evidence="1">
    <location>
        <begin position="1"/>
        <end position="23"/>
    </location>
</feature>
<dbReference type="OrthoDB" id="10418567at2759"/>
<dbReference type="Proteomes" id="UP000279259">
    <property type="component" value="Unassembled WGS sequence"/>
</dbReference>
<dbReference type="AlphaFoldDB" id="A0A427YLK4"/>
<keyword evidence="3" id="KW-1185">Reference proteome</keyword>
<evidence type="ECO:0000313" key="2">
    <source>
        <dbReference type="EMBL" id="RSH92008.1"/>
    </source>
</evidence>
<reference evidence="2 3" key="1">
    <citation type="submission" date="2018-11" db="EMBL/GenBank/DDBJ databases">
        <title>Genome sequence of Saitozyma podzolica DSM 27192.</title>
        <authorList>
            <person name="Aliyu H."/>
            <person name="Gorte O."/>
            <person name="Ochsenreither K."/>
        </authorList>
    </citation>
    <scope>NUCLEOTIDE SEQUENCE [LARGE SCALE GENOMIC DNA]</scope>
    <source>
        <strain evidence="2 3">DSM 27192</strain>
    </source>
</reference>
<accession>A0A427YLK4</accession>
<name>A0A427YLK4_9TREE</name>
<organism evidence="2 3">
    <name type="scientific">Saitozyma podzolica</name>
    <dbReference type="NCBI Taxonomy" id="1890683"/>
    <lineage>
        <taxon>Eukaryota</taxon>
        <taxon>Fungi</taxon>
        <taxon>Dikarya</taxon>
        <taxon>Basidiomycota</taxon>
        <taxon>Agaricomycotina</taxon>
        <taxon>Tremellomycetes</taxon>
        <taxon>Tremellales</taxon>
        <taxon>Trimorphomycetaceae</taxon>
        <taxon>Saitozyma</taxon>
    </lineage>
</organism>
<protein>
    <submittedName>
        <fullName evidence="2">Uncharacterized protein</fullName>
    </submittedName>
</protein>